<evidence type="ECO:0000256" key="13">
    <source>
        <dbReference type="ARBA" id="ARBA00047561"/>
    </source>
</evidence>
<comment type="function">
    <text evidence="15">Multifunctional enzyme that catalyzes the SAM-dependent methylations of uroporphyrinogen III at position C-2 and C-7 to form precorrin-2 via precorrin-1. Then it catalyzes the NAD-dependent ring dehydrogenation of precorrin-2 to yield sirohydrochlorin. Finally, it catalyzes the ferrochelation of sirohydrochlorin to yield siroheme.</text>
</comment>
<dbReference type="EC" id="1.3.1.76" evidence="15"/>
<feature type="region of interest" description="Uroporphyrinogen-III C-methyltransferase" evidence="15">
    <location>
        <begin position="220"/>
        <end position="489"/>
    </location>
</feature>
<keyword evidence="4 15" id="KW-0489">Methyltransferase</keyword>
<dbReference type="EC" id="2.1.1.107" evidence="15"/>
<dbReference type="InterPro" id="IPR006367">
    <property type="entry name" value="Sirohaem_synthase_N"/>
</dbReference>
<dbReference type="RefSeq" id="WP_051547603.1">
    <property type="nucleotide sequence ID" value="NZ_JAJA02000001.1"/>
</dbReference>
<comment type="pathway">
    <text evidence="14 15">Cofactor biosynthesis; adenosylcobalamin biosynthesis; precorrin-2 from uroporphyrinogen III: step 1/1.</text>
</comment>
<dbReference type="InterPro" id="IPR037115">
    <property type="entry name" value="Sirohaem_synt_dimer_dom_sf"/>
</dbReference>
<feature type="domain" description="Sirohaem synthase dimerisation" evidence="19">
    <location>
        <begin position="152"/>
        <end position="205"/>
    </location>
</feature>
<keyword evidence="7 15" id="KW-0560">Oxidoreductase</keyword>
<keyword evidence="3 15" id="KW-0169">Cobalamin biosynthesis</keyword>
<comment type="pathway">
    <text evidence="12 15">Porphyrin-containing compound metabolism; siroheme biosynthesis; precorrin-2 from uroporphyrinogen III: step 1/1.</text>
</comment>
<dbReference type="Gene3D" id="3.30.160.110">
    <property type="entry name" value="Siroheme synthase, domain 2"/>
    <property type="match status" value="1"/>
</dbReference>
<dbReference type="PROSITE" id="PS00840">
    <property type="entry name" value="SUMT_2"/>
    <property type="match status" value="1"/>
</dbReference>
<evidence type="ECO:0000313" key="22">
    <source>
        <dbReference type="Proteomes" id="UP000023435"/>
    </source>
</evidence>
<feature type="active site" description="Proton donor" evidence="15 16">
    <location>
        <position position="274"/>
    </location>
</feature>
<dbReference type="CDD" id="cd11642">
    <property type="entry name" value="SUMT"/>
    <property type="match status" value="1"/>
</dbReference>
<feature type="region of interest" description="Precorrin-2 dehydrogenase / sirohydrochlorin ferrochelatase" evidence="15">
    <location>
        <begin position="1"/>
        <end position="205"/>
    </location>
</feature>
<evidence type="ECO:0000256" key="14">
    <source>
        <dbReference type="ARBA" id="ARBA00060548"/>
    </source>
</evidence>
<feature type="binding site" evidence="15">
    <location>
        <position position="416"/>
    </location>
    <ligand>
        <name>S-adenosyl-L-methionine</name>
        <dbReference type="ChEBI" id="CHEBI:59789"/>
    </ligand>
</feature>
<dbReference type="UniPathway" id="UPA00148">
    <property type="reaction ID" value="UER00211"/>
</dbReference>
<comment type="similarity">
    <text evidence="2 17">Belongs to the precorrin methyltransferase family.</text>
</comment>
<comment type="catalytic activity">
    <reaction evidence="15">
        <text>uroporphyrinogen III + 2 S-adenosyl-L-methionine = precorrin-2 + 2 S-adenosyl-L-homocysteine + H(+)</text>
        <dbReference type="Rhea" id="RHEA:32459"/>
        <dbReference type="ChEBI" id="CHEBI:15378"/>
        <dbReference type="ChEBI" id="CHEBI:57308"/>
        <dbReference type="ChEBI" id="CHEBI:57856"/>
        <dbReference type="ChEBI" id="CHEBI:58827"/>
        <dbReference type="ChEBI" id="CHEBI:59789"/>
        <dbReference type="EC" id="2.1.1.107"/>
    </reaction>
</comment>
<keyword evidence="9 15" id="KW-0456">Lyase</keyword>
<comment type="catalytic activity">
    <reaction evidence="15">
        <text>siroheme + 2 H(+) = sirohydrochlorin + Fe(2+)</text>
        <dbReference type="Rhea" id="RHEA:24360"/>
        <dbReference type="ChEBI" id="CHEBI:15378"/>
        <dbReference type="ChEBI" id="CHEBI:29033"/>
        <dbReference type="ChEBI" id="CHEBI:58351"/>
        <dbReference type="ChEBI" id="CHEBI:60052"/>
        <dbReference type="EC" id="4.99.1.4"/>
    </reaction>
</comment>
<keyword evidence="22" id="KW-1185">Reference proteome</keyword>
<keyword evidence="8 15" id="KW-0520">NAD</keyword>
<dbReference type="Pfam" id="PF10414">
    <property type="entry name" value="CysG_dimeriser"/>
    <property type="match status" value="1"/>
</dbReference>
<dbReference type="InterPro" id="IPR036291">
    <property type="entry name" value="NAD(P)-bd_dom_sf"/>
</dbReference>
<dbReference type="NCBIfam" id="TIGR01469">
    <property type="entry name" value="cobA_cysG_Cterm"/>
    <property type="match status" value="1"/>
</dbReference>
<protein>
    <recommendedName>
        <fullName evidence="15">Siroheme synthase</fullName>
    </recommendedName>
    <domain>
        <recommendedName>
            <fullName evidence="15">Uroporphyrinogen-III C-methyltransferase</fullName>
            <shortName evidence="15">Urogen III methylase</shortName>
            <ecNumber evidence="15">2.1.1.107</ecNumber>
        </recommendedName>
        <alternativeName>
            <fullName evidence="15">SUMT</fullName>
        </alternativeName>
        <alternativeName>
            <fullName evidence="15">Uroporphyrinogen III methylase</fullName>
            <shortName evidence="15">UROM</shortName>
        </alternativeName>
    </domain>
    <domain>
        <recommendedName>
            <fullName evidence="15">Precorrin-2 dehydrogenase</fullName>
            <ecNumber evidence="15">1.3.1.76</ecNumber>
        </recommendedName>
    </domain>
    <domain>
        <recommendedName>
            <fullName evidence="15">Sirohydrochlorin ferrochelatase</fullName>
            <ecNumber evidence="15">4.99.1.4</ecNumber>
        </recommendedName>
    </domain>
</protein>
<dbReference type="PROSITE" id="PS00839">
    <property type="entry name" value="SUMT_1"/>
    <property type="match status" value="1"/>
</dbReference>
<evidence type="ECO:0000256" key="5">
    <source>
        <dbReference type="ARBA" id="ARBA00022679"/>
    </source>
</evidence>
<dbReference type="InterPro" id="IPR014776">
    <property type="entry name" value="4pyrrole_Mease_sub2"/>
</dbReference>
<keyword evidence="10 15" id="KW-0627">Porphyrin biosynthesis</keyword>
<dbReference type="EMBL" id="JAJA02000001">
    <property type="protein sequence ID" value="KWS04164.1"/>
    <property type="molecule type" value="Genomic_DNA"/>
</dbReference>
<evidence type="ECO:0000256" key="3">
    <source>
        <dbReference type="ARBA" id="ARBA00022573"/>
    </source>
</evidence>
<evidence type="ECO:0000256" key="2">
    <source>
        <dbReference type="ARBA" id="ARBA00005879"/>
    </source>
</evidence>
<comment type="caution">
    <text evidence="21">The sequence shown here is derived from an EMBL/GenBank/DDBJ whole genome shotgun (WGS) entry which is preliminary data.</text>
</comment>
<evidence type="ECO:0000259" key="19">
    <source>
        <dbReference type="Pfam" id="PF10414"/>
    </source>
</evidence>
<dbReference type="SUPFAM" id="SSF53790">
    <property type="entry name" value="Tetrapyrrole methylase"/>
    <property type="match status" value="1"/>
</dbReference>
<evidence type="ECO:0000259" key="20">
    <source>
        <dbReference type="Pfam" id="PF14824"/>
    </source>
</evidence>
<dbReference type="Gene3D" id="3.40.1010.10">
    <property type="entry name" value="Cobalt-precorrin-4 Transmethylase, Domain 1"/>
    <property type="match status" value="1"/>
</dbReference>
<evidence type="ECO:0000256" key="1">
    <source>
        <dbReference type="ARBA" id="ARBA00005010"/>
    </source>
</evidence>
<comment type="similarity">
    <text evidence="15">In the C-terminal section; belongs to the precorrin methyltransferase family.</text>
</comment>
<comment type="pathway">
    <text evidence="1 15">Porphyrin-containing compound metabolism; siroheme biosynthesis; sirohydrochlorin from precorrin-2: step 1/1.</text>
</comment>
<feature type="binding site" evidence="15">
    <location>
        <position position="229"/>
    </location>
    <ligand>
        <name>S-adenosyl-L-methionine</name>
        <dbReference type="ChEBI" id="CHEBI:59789"/>
    </ligand>
</feature>
<dbReference type="Pfam" id="PF14824">
    <property type="entry name" value="Sirohm_synth_M"/>
    <property type="match status" value="1"/>
</dbReference>
<dbReference type="InterPro" id="IPR006366">
    <property type="entry name" value="CobA/CysG_C"/>
</dbReference>
<evidence type="ECO:0000256" key="7">
    <source>
        <dbReference type="ARBA" id="ARBA00023002"/>
    </source>
</evidence>
<comment type="catalytic activity">
    <reaction evidence="13 15">
        <text>precorrin-2 + NAD(+) = sirohydrochlorin + NADH + 2 H(+)</text>
        <dbReference type="Rhea" id="RHEA:15613"/>
        <dbReference type="ChEBI" id="CHEBI:15378"/>
        <dbReference type="ChEBI" id="CHEBI:57540"/>
        <dbReference type="ChEBI" id="CHEBI:57945"/>
        <dbReference type="ChEBI" id="CHEBI:58351"/>
        <dbReference type="ChEBI" id="CHEBI:58827"/>
        <dbReference type="EC" id="1.3.1.76"/>
    </reaction>
</comment>
<feature type="active site" description="Proton acceptor" evidence="15 16">
    <location>
        <position position="252"/>
    </location>
</feature>
<dbReference type="PANTHER" id="PTHR45790">
    <property type="entry name" value="SIROHEME SYNTHASE-RELATED"/>
    <property type="match status" value="1"/>
</dbReference>
<evidence type="ECO:0000256" key="12">
    <source>
        <dbReference type="ARBA" id="ARBA00025705"/>
    </source>
</evidence>
<dbReference type="GO" id="GO:0051287">
    <property type="term" value="F:NAD binding"/>
    <property type="evidence" value="ECO:0007669"/>
    <property type="project" value="InterPro"/>
</dbReference>
<evidence type="ECO:0000256" key="16">
    <source>
        <dbReference type="PIRSR" id="PIRSR036426-1"/>
    </source>
</evidence>
<evidence type="ECO:0000256" key="4">
    <source>
        <dbReference type="ARBA" id="ARBA00022603"/>
    </source>
</evidence>
<dbReference type="InterPro" id="IPR012409">
    <property type="entry name" value="Sirohaem_synth"/>
</dbReference>
<dbReference type="GO" id="GO:0051266">
    <property type="term" value="F:sirohydrochlorin ferrochelatase activity"/>
    <property type="evidence" value="ECO:0007669"/>
    <property type="project" value="UniProtKB-EC"/>
</dbReference>
<dbReference type="NCBIfam" id="NF004790">
    <property type="entry name" value="PRK06136.1"/>
    <property type="match status" value="1"/>
</dbReference>
<dbReference type="InterPro" id="IPR019478">
    <property type="entry name" value="Sirohaem_synthase_dimer_dom"/>
</dbReference>
<comment type="similarity">
    <text evidence="15">In the N-terminal section; belongs to the precorrin-2 dehydrogenase / sirohydrochlorin ferrochelatase family.</text>
</comment>
<reference evidence="21 22" key="1">
    <citation type="journal article" date="2014" name="Genome Announc.">
        <title>Draft Genome Sequence of Lysobacter capsici AZ78, a Bacterium Antagonistic to Plant-Pathogenic Oomycetes.</title>
        <authorList>
            <person name="Puopolo G."/>
            <person name="Sonego P."/>
            <person name="Engelen K."/>
            <person name="Pertot I."/>
        </authorList>
    </citation>
    <scope>NUCLEOTIDE SEQUENCE [LARGE SCALE GENOMIC DNA]</scope>
    <source>
        <strain evidence="21 22">AZ78</strain>
    </source>
</reference>
<keyword evidence="6 15" id="KW-0949">S-adenosyl-L-methionine</keyword>
<dbReference type="InterPro" id="IPR050161">
    <property type="entry name" value="Siro_Cobalamin_biosynth"/>
</dbReference>
<dbReference type="Pfam" id="PF00590">
    <property type="entry name" value="TP_methylase"/>
    <property type="match status" value="1"/>
</dbReference>
<organism evidence="21 22">
    <name type="scientific">Lysobacter capsici AZ78</name>
    <dbReference type="NCBI Taxonomy" id="1444315"/>
    <lineage>
        <taxon>Bacteria</taxon>
        <taxon>Pseudomonadati</taxon>
        <taxon>Pseudomonadota</taxon>
        <taxon>Gammaproteobacteria</taxon>
        <taxon>Lysobacterales</taxon>
        <taxon>Lysobacteraceae</taxon>
        <taxon>Lysobacter</taxon>
    </lineage>
</organism>
<dbReference type="SUPFAM" id="SSF75615">
    <property type="entry name" value="Siroheme synthase middle domains-like"/>
    <property type="match status" value="1"/>
</dbReference>
<gene>
    <name evidence="15" type="primary">cysG</name>
    <name evidence="21" type="ORF">AZ78_1713</name>
</gene>
<dbReference type="NCBIfam" id="TIGR01470">
    <property type="entry name" value="cysG_Nterm"/>
    <property type="match status" value="1"/>
</dbReference>
<comment type="pathway">
    <text evidence="15">Cofactor biosynthesis; adenosylcobalamin biosynthesis; sirohydrochlorin from precorrin-2: step 1/1.</text>
</comment>
<comment type="pathway">
    <text evidence="15">Porphyrin-containing compound metabolism; siroheme biosynthesis; siroheme from sirohydrochlorin: step 1/1.</text>
</comment>
<dbReference type="Gene3D" id="3.40.50.720">
    <property type="entry name" value="NAD(P)-binding Rossmann-like Domain"/>
    <property type="match status" value="1"/>
</dbReference>
<dbReference type="FunFam" id="3.30.950.10:FF:000001">
    <property type="entry name" value="Siroheme synthase"/>
    <property type="match status" value="1"/>
</dbReference>
<feature type="domain" description="Siroheme synthase central" evidence="20">
    <location>
        <begin position="121"/>
        <end position="147"/>
    </location>
</feature>
<dbReference type="GO" id="GO:0032259">
    <property type="term" value="P:methylation"/>
    <property type="evidence" value="ECO:0007669"/>
    <property type="project" value="UniProtKB-KW"/>
</dbReference>
<dbReference type="HAMAP" id="MF_01646">
    <property type="entry name" value="Siroheme_synth"/>
    <property type="match status" value="1"/>
</dbReference>
<dbReference type="Proteomes" id="UP000023435">
    <property type="component" value="Unassembled WGS sequence"/>
</dbReference>
<dbReference type="GO" id="GO:0004851">
    <property type="term" value="F:uroporphyrin-III C-methyltransferase activity"/>
    <property type="evidence" value="ECO:0007669"/>
    <property type="project" value="UniProtKB-UniRule"/>
</dbReference>
<dbReference type="Pfam" id="PF13241">
    <property type="entry name" value="NAD_binding_7"/>
    <property type="match status" value="1"/>
</dbReference>
<dbReference type="InterPro" id="IPR035996">
    <property type="entry name" value="4pyrrol_Methylase_sf"/>
</dbReference>
<dbReference type="InterPro" id="IPR014777">
    <property type="entry name" value="4pyrrole_Mease_sub1"/>
</dbReference>
<sequence length="489" mass="52190">MTSLLFPLFADLRERLVLVVGGGAVAQRKAAALLEAGARVRVGAPELSATLAAWAGQGRIEHLSGSFVPEWLEGAWLAIAATDDAAVNRAVADAGLAQRVWVNVVDDVDASSFHVPARVERGPVQIAISSGGGAPMLARHLRETLETQFDESLGALATLLTRERARIRKHYPDMGLRRRFFDRVLSGPIPSLLREGRIDEAQRAFGVALIDDKPATPQAGAVALVGAGPGDAGLMTLRGLRVLNEADVILHDRLVSADVLRLARRDAELIEVGKQAGNHHTTQDRIHELMLEHARAGKRVVRLKGGDPFVFGRGGEELEVLADAGIAFEVVPGITAALACAAYAGIPLTHREHAQSLRVVTAHLKDSADALDWQSLAQEKQTLAVYMGVSGLDVLRDKLIEHGRAASTPFALIENGSHREQRVVTGTLADLAERARAHNVQSPALLIVGEVAALATRLHWFGAAPLTDVPAFDTHTFEISSDTAFAAAA</sequence>
<feature type="binding site" evidence="15">
    <location>
        <position position="310"/>
    </location>
    <ligand>
        <name>S-adenosyl-L-methionine</name>
        <dbReference type="ChEBI" id="CHEBI:59789"/>
    </ligand>
</feature>
<dbReference type="EC" id="4.99.1.4" evidence="15"/>
<evidence type="ECO:0000256" key="11">
    <source>
        <dbReference type="ARBA" id="ARBA00023268"/>
    </source>
</evidence>
<evidence type="ECO:0000256" key="10">
    <source>
        <dbReference type="ARBA" id="ARBA00023244"/>
    </source>
</evidence>
<dbReference type="InterPro" id="IPR028281">
    <property type="entry name" value="Sirohaem_synthase_central"/>
</dbReference>
<dbReference type="AlphaFoldDB" id="A0A108U7V3"/>
<dbReference type="InterPro" id="IPR003043">
    <property type="entry name" value="Uropor_MeTrfase_CS"/>
</dbReference>
<feature type="domain" description="Tetrapyrrole methylase" evidence="18">
    <location>
        <begin position="222"/>
        <end position="432"/>
    </location>
</feature>
<evidence type="ECO:0000313" key="21">
    <source>
        <dbReference type="EMBL" id="KWS04164.1"/>
    </source>
</evidence>
<dbReference type="GO" id="GO:0009236">
    <property type="term" value="P:cobalamin biosynthetic process"/>
    <property type="evidence" value="ECO:0007669"/>
    <property type="project" value="UniProtKB-UniRule"/>
</dbReference>
<dbReference type="InterPro" id="IPR000878">
    <property type="entry name" value="4pyrrol_Mease"/>
</dbReference>
<evidence type="ECO:0000256" key="6">
    <source>
        <dbReference type="ARBA" id="ARBA00022691"/>
    </source>
</evidence>
<dbReference type="GO" id="GO:0019354">
    <property type="term" value="P:siroheme biosynthetic process"/>
    <property type="evidence" value="ECO:0007669"/>
    <property type="project" value="UniProtKB-UniRule"/>
</dbReference>
<dbReference type="FunFam" id="3.40.1010.10:FF:000001">
    <property type="entry name" value="Siroheme synthase"/>
    <property type="match status" value="1"/>
</dbReference>
<dbReference type="Gene3D" id="1.10.8.210">
    <property type="entry name" value="Sirohaem synthase, dimerisation domain"/>
    <property type="match status" value="1"/>
</dbReference>
<feature type="binding site" evidence="15">
    <location>
        <position position="387"/>
    </location>
    <ligand>
        <name>S-adenosyl-L-methionine</name>
        <dbReference type="ChEBI" id="CHEBI:59789"/>
    </ligand>
</feature>
<dbReference type="SUPFAM" id="SSF51735">
    <property type="entry name" value="NAD(P)-binding Rossmann-fold domains"/>
    <property type="match status" value="1"/>
</dbReference>
<feature type="binding site" evidence="15">
    <location>
        <begin position="45"/>
        <end position="46"/>
    </location>
    <ligand>
        <name>NAD(+)</name>
        <dbReference type="ChEBI" id="CHEBI:57540"/>
    </ligand>
</feature>
<evidence type="ECO:0000256" key="9">
    <source>
        <dbReference type="ARBA" id="ARBA00023239"/>
    </source>
</evidence>
<feature type="binding site" evidence="15">
    <location>
        <begin position="305"/>
        <end position="307"/>
    </location>
    <ligand>
        <name>S-adenosyl-L-methionine</name>
        <dbReference type="ChEBI" id="CHEBI:59789"/>
    </ligand>
</feature>
<dbReference type="Gene3D" id="3.30.950.10">
    <property type="entry name" value="Methyltransferase, Cobalt-precorrin-4 Transmethylase, Domain 2"/>
    <property type="match status" value="1"/>
</dbReference>
<feature type="binding site" evidence="15">
    <location>
        <begin position="24"/>
        <end position="25"/>
    </location>
    <ligand>
        <name>NAD(+)</name>
        <dbReference type="ChEBI" id="CHEBI:57540"/>
    </ligand>
</feature>
<evidence type="ECO:0000256" key="15">
    <source>
        <dbReference type="HAMAP-Rule" id="MF_01646"/>
    </source>
</evidence>
<keyword evidence="5 15" id="KW-0808">Transferase</keyword>
<dbReference type="PANTHER" id="PTHR45790:SF1">
    <property type="entry name" value="SIROHEME SYNTHASE"/>
    <property type="match status" value="1"/>
</dbReference>
<dbReference type="UniPathway" id="UPA00262">
    <property type="reaction ID" value="UER00211"/>
</dbReference>
<feature type="binding site" evidence="15">
    <location>
        <begin position="335"/>
        <end position="336"/>
    </location>
    <ligand>
        <name>S-adenosyl-L-methionine</name>
        <dbReference type="ChEBI" id="CHEBI:59789"/>
    </ligand>
</feature>
<keyword evidence="15" id="KW-0597">Phosphoprotein</keyword>
<dbReference type="OrthoDB" id="9815856at2"/>
<evidence type="ECO:0000256" key="17">
    <source>
        <dbReference type="RuleBase" id="RU003960"/>
    </source>
</evidence>
<evidence type="ECO:0000256" key="8">
    <source>
        <dbReference type="ARBA" id="ARBA00023027"/>
    </source>
</evidence>
<dbReference type="NCBIfam" id="NF007922">
    <property type="entry name" value="PRK10637.1"/>
    <property type="match status" value="1"/>
</dbReference>
<accession>A0A108U7V3</accession>
<feature type="modified residue" description="Phosphoserine" evidence="15">
    <location>
        <position position="130"/>
    </location>
</feature>
<name>A0A108U7V3_9GAMM</name>
<dbReference type="PIRSF" id="PIRSF036426">
    <property type="entry name" value="Sirohaem_synth"/>
    <property type="match status" value="1"/>
</dbReference>
<dbReference type="GO" id="GO:0043115">
    <property type="term" value="F:precorrin-2 dehydrogenase activity"/>
    <property type="evidence" value="ECO:0007669"/>
    <property type="project" value="UniProtKB-UniRule"/>
</dbReference>
<evidence type="ECO:0000259" key="18">
    <source>
        <dbReference type="Pfam" id="PF00590"/>
    </source>
</evidence>
<proteinExistence type="inferred from homology"/>
<keyword evidence="11 15" id="KW-0511">Multifunctional enzyme</keyword>